<dbReference type="Proteomes" id="UP000284763">
    <property type="component" value="Unassembled WGS sequence"/>
</dbReference>
<dbReference type="InterPro" id="IPR035952">
    <property type="entry name" value="Rhomboid-like_sf"/>
</dbReference>
<feature type="transmembrane region" description="Helical" evidence="10">
    <location>
        <begin position="150"/>
        <end position="169"/>
    </location>
</feature>
<protein>
    <submittedName>
        <fullName evidence="12">Rhomboid family intramembrane serine protease</fullName>
    </submittedName>
</protein>
<evidence type="ECO:0000256" key="6">
    <source>
        <dbReference type="ARBA" id="ARBA00022801"/>
    </source>
</evidence>
<reference evidence="12 13" key="1">
    <citation type="submission" date="2018-08" db="EMBL/GenBank/DDBJ databases">
        <title>The metabolism and importance of syntrophic acetate oxidation coupled to methane or sulfide production in haloalkaline environments.</title>
        <authorList>
            <person name="Timmers P.H.A."/>
            <person name="Vavourakis C.D."/>
            <person name="Sorokin D.Y."/>
            <person name="Sinninghe Damste J.S."/>
            <person name="Muyzer G."/>
            <person name="Stams A.J.M."/>
            <person name="Plugge C.M."/>
        </authorList>
    </citation>
    <scope>NUCLEOTIDE SEQUENCE [LARGE SCALE GENOMIC DNA]</scope>
    <source>
        <strain evidence="12">MSAO_Arc3</strain>
    </source>
</reference>
<feature type="transmembrane region" description="Helical" evidence="10">
    <location>
        <begin position="118"/>
        <end position="138"/>
    </location>
</feature>
<proteinExistence type="inferred from homology"/>
<dbReference type="InterPro" id="IPR022764">
    <property type="entry name" value="Peptidase_S54_rhomboid_dom"/>
</dbReference>
<dbReference type="InterPro" id="IPR000058">
    <property type="entry name" value="Znf_AN1"/>
</dbReference>
<evidence type="ECO:0000256" key="2">
    <source>
        <dbReference type="ARBA" id="ARBA00009045"/>
    </source>
</evidence>
<evidence type="ECO:0000313" key="13">
    <source>
        <dbReference type="Proteomes" id="UP000284763"/>
    </source>
</evidence>
<dbReference type="SUPFAM" id="SSF144091">
    <property type="entry name" value="Rhomboid-like"/>
    <property type="match status" value="1"/>
</dbReference>
<keyword evidence="6" id="KW-0378">Hydrolase</keyword>
<dbReference type="AlphaFoldDB" id="A0A3R7WES5"/>
<dbReference type="InterPro" id="IPR050925">
    <property type="entry name" value="Rhomboid_protease_S54"/>
</dbReference>
<accession>A0A3R7WES5</accession>
<keyword evidence="4" id="KW-0479">Metal-binding</keyword>
<sequence length="267" mass="30084">MYKCRFCGKNYCSDHRLPERHGCTGLGTFKENIYSNHKTSSDDIVKDAFKQTSAHALKSITRGIMNHLINSVKKSPSLTIIGICVLSFILSILIPGYFELFVFDPSKFILQPWTVISYMFLHGSGLHLFFNMFVLFFFGKELERRVGNQMFLVVFFLCGIVAAIGYSLATIGDLTVGMVGASGAIFGVFASVAVLAPNMRIYIYFFPMKIKYALVLLAIVDFLLLFGASTMIAHEAHLIGLFTGILMGFYLKKRNKQKSAYDYRQYI</sequence>
<evidence type="ECO:0000256" key="7">
    <source>
        <dbReference type="ARBA" id="ARBA00022833"/>
    </source>
</evidence>
<dbReference type="PROSITE" id="PS51039">
    <property type="entry name" value="ZF_AN1"/>
    <property type="match status" value="1"/>
</dbReference>
<feature type="transmembrane region" description="Helical" evidence="10">
    <location>
        <begin position="175"/>
        <end position="196"/>
    </location>
</feature>
<evidence type="ECO:0000256" key="1">
    <source>
        <dbReference type="ARBA" id="ARBA00004141"/>
    </source>
</evidence>
<dbReference type="Pfam" id="PF01428">
    <property type="entry name" value="zf-AN1"/>
    <property type="match status" value="1"/>
</dbReference>
<comment type="caution">
    <text evidence="12">The sequence shown here is derived from an EMBL/GenBank/DDBJ whole genome shotgun (WGS) entry which is preliminary data.</text>
</comment>
<dbReference type="PANTHER" id="PTHR43731:SF14">
    <property type="entry name" value="PRESENILIN-ASSOCIATED RHOMBOID-LIKE PROTEIN, MITOCHONDRIAL"/>
    <property type="match status" value="1"/>
</dbReference>
<keyword evidence="9 10" id="KW-0472">Membrane</keyword>
<evidence type="ECO:0000256" key="8">
    <source>
        <dbReference type="ARBA" id="ARBA00022989"/>
    </source>
</evidence>
<dbReference type="GO" id="GO:0008270">
    <property type="term" value="F:zinc ion binding"/>
    <property type="evidence" value="ECO:0007669"/>
    <property type="project" value="UniProtKB-KW"/>
</dbReference>
<organism evidence="12 13">
    <name type="scientific">Methanosalsum natronophilum</name>
    <dbReference type="NCBI Taxonomy" id="768733"/>
    <lineage>
        <taxon>Archaea</taxon>
        <taxon>Methanobacteriati</taxon>
        <taxon>Methanobacteriota</taxon>
        <taxon>Stenosarchaea group</taxon>
        <taxon>Methanomicrobia</taxon>
        <taxon>Methanosarcinales</taxon>
        <taxon>Methanosarcinaceae</taxon>
        <taxon>Methanosalsum</taxon>
    </lineage>
</organism>
<dbReference type="GO" id="GO:0016020">
    <property type="term" value="C:membrane"/>
    <property type="evidence" value="ECO:0007669"/>
    <property type="project" value="UniProtKB-SubCell"/>
</dbReference>
<keyword evidence="12" id="KW-0645">Protease</keyword>
<comment type="similarity">
    <text evidence="2">Belongs to the peptidase S54 family.</text>
</comment>
<comment type="subcellular location">
    <subcellularLocation>
        <location evidence="1">Membrane</location>
        <topology evidence="1">Multi-pass membrane protein</topology>
    </subcellularLocation>
</comment>
<gene>
    <name evidence="12" type="ORF">D5R95_04195</name>
</gene>
<dbReference type="Gene3D" id="1.20.1540.10">
    <property type="entry name" value="Rhomboid-like"/>
    <property type="match status" value="1"/>
</dbReference>
<feature type="transmembrane region" description="Helical" evidence="10">
    <location>
        <begin position="232"/>
        <end position="251"/>
    </location>
</feature>
<evidence type="ECO:0000256" key="10">
    <source>
        <dbReference type="SAM" id="Phobius"/>
    </source>
</evidence>
<feature type="domain" description="AN1-type" evidence="11">
    <location>
        <begin position="1"/>
        <end position="31"/>
    </location>
</feature>
<dbReference type="GO" id="GO:0004252">
    <property type="term" value="F:serine-type endopeptidase activity"/>
    <property type="evidence" value="ECO:0007669"/>
    <property type="project" value="InterPro"/>
</dbReference>
<feature type="transmembrane region" description="Helical" evidence="10">
    <location>
        <begin position="208"/>
        <end position="226"/>
    </location>
</feature>
<evidence type="ECO:0000256" key="5">
    <source>
        <dbReference type="ARBA" id="ARBA00022771"/>
    </source>
</evidence>
<feature type="transmembrane region" description="Helical" evidence="10">
    <location>
        <begin position="78"/>
        <end position="98"/>
    </location>
</feature>
<dbReference type="Pfam" id="PF01694">
    <property type="entry name" value="Rhomboid"/>
    <property type="match status" value="1"/>
</dbReference>
<evidence type="ECO:0000256" key="9">
    <source>
        <dbReference type="ARBA" id="ARBA00023136"/>
    </source>
</evidence>
<evidence type="ECO:0000313" key="12">
    <source>
        <dbReference type="EMBL" id="RQD85940.1"/>
    </source>
</evidence>
<dbReference type="GO" id="GO:0006508">
    <property type="term" value="P:proteolysis"/>
    <property type="evidence" value="ECO:0007669"/>
    <property type="project" value="UniProtKB-KW"/>
</dbReference>
<name>A0A3R7WES5_9EURY</name>
<keyword evidence="7" id="KW-0862">Zinc</keyword>
<dbReference type="InterPro" id="IPR035896">
    <property type="entry name" value="AN1-like_Znf"/>
</dbReference>
<evidence type="ECO:0000259" key="11">
    <source>
        <dbReference type="PROSITE" id="PS51039"/>
    </source>
</evidence>
<dbReference type="Gene3D" id="4.10.1110.10">
    <property type="entry name" value="AN1-like Zinc finger"/>
    <property type="match status" value="1"/>
</dbReference>
<evidence type="ECO:0000256" key="3">
    <source>
        <dbReference type="ARBA" id="ARBA00022692"/>
    </source>
</evidence>
<dbReference type="PANTHER" id="PTHR43731">
    <property type="entry name" value="RHOMBOID PROTEASE"/>
    <property type="match status" value="1"/>
</dbReference>
<keyword evidence="3 10" id="KW-0812">Transmembrane</keyword>
<dbReference type="SUPFAM" id="SSF118310">
    <property type="entry name" value="AN1-like Zinc finger"/>
    <property type="match status" value="1"/>
</dbReference>
<keyword evidence="8 10" id="KW-1133">Transmembrane helix</keyword>
<keyword evidence="5" id="KW-0863">Zinc-finger</keyword>
<evidence type="ECO:0000256" key="4">
    <source>
        <dbReference type="ARBA" id="ARBA00022723"/>
    </source>
</evidence>
<dbReference type="EMBL" id="QZAB01000275">
    <property type="protein sequence ID" value="RQD85940.1"/>
    <property type="molecule type" value="Genomic_DNA"/>
</dbReference>